<sequence>MSKRYFITLPDGIADALDRWAESERNKPSTLAAFLVEAAVREADGQGKIPPATVEGDK</sequence>
<gene>
    <name evidence="2" type="ORF">NIES30_17550</name>
</gene>
<dbReference type="AlphaFoldDB" id="A0A1U7J2E8"/>
<name>A0A1U7J2E8_9CYAN</name>
<dbReference type="EMBL" id="MRCG01000014">
    <property type="protein sequence ID" value="OKH46209.1"/>
    <property type="molecule type" value="Genomic_DNA"/>
</dbReference>
<accession>A0A1U7J2E8</accession>
<dbReference type="Proteomes" id="UP000185557">
    <property type="component" value="Unassembled WGS sequence"/>
</dbReference>
<dbReference type="Pfam" id="PF07878">
    <property type="entry name" value="RHH_5"/>
    <property type="match status" value="1"/>
</dbReference>
<proteinExistence type="predicted"/>
<protein>
    <recommendedName>
        <fullName evidence="1">CopG-like ribbon-helix-helix domain-containing protein</fullName>
    </recommendedName>
</protein>
<dbReference type="InterPro" id="IPR012869">
    <property type="entry name" value="RHH_5"/>
</dbReference>
<reference evidence="2 3" key="1">
    <citation type="submission" date="2016-11" db="EMBL/GenBank/DDBJ databases">
        <title>Draft Genome Sequences of Nine Cyanobacterial Strains from Diverse Habitats.</title>
        <authorList>
            <person name="Zhu T."/>
            <person name="Hou S."/>
            <person name="Lu X."/>
            <person name="Hess W.R."/>
        </authorList>
    </citation>
    <scope>NUCLEOTIDE SEQUENCE [LARGE SCALE GENOMIC DNA]</scope>
    <source>
        <strain evidence="2 3">NIES-30</strain>
    </source>
</reference>
<evidence type="ECO:0000313" key="2">
    <source>
        <dbReference type="EMBL" id="OKH46209.1"/>
    </source>
</evidence>
<evidence type="ECO:0000259" key="1">
    <source>
        <dbReference type="Pfam" id="PF07878"/>
    </source>
</evidence>
<keyword evidence="3" id="KW-1185">Reference proteome</keyword>
<evidence type="ECO:0000313" key="3">
    <source>
        <dbReference type="Proteomes" id="UP000185557"/>
    </source>
</evidence>
<organism evidence="2 3">
    <name type="scientific">Phormidium tenue NIES-30</name>
    <dbReference type="NCBI Taxonomy" id="549789"/>
    <lineage>
        <taxon>Bacteria</taxon>
        <taxon>Bacillati</taxon>
        <taxon>Cyanobacteriota</taxon>
        <taxon>Cyanophyceae</taxon>
        <taxon>Oscillatoriophycideae</taxon>
        <taxon>Oscillatoriales</taxon>
        <taxon>Oscillatoriaceae</taxon>
        <taxon>Phormidium</taxon>
    </lineage>
</organism>
<dbReference type="OrthoDB" id="465824at2"/>
<comment type="caution">
    <text evidence="2">The sequence shown here is derived from an EMBL/GenBank/DDBJ whole genome shotgun (WGS) entry which is preliminary data.</text>
</comment>
<feature type="domain" description="CopG-like ribbon-helix-helix" evidence="1">
    <location>
        <begin position="2"/>
        <end position="43"/>
    </location>
</feature>